<sequence length="194" mass="21602">MAMTPCGRGHYYDPAKHSSCPHCGVRSLDINFTQPKQAEGYVPERTMPLQPGSAAAPGQAGNPQRGTEGERTVGIYRKKMGFDPVVGWLVCIEGNDRGRDYRIHSEKNFIGRSERMDIHISGDDTISRENHAAVSFNPKKGTFRFHAGDGKGLVYVNGEQVDTSVELSAYDIIEMGQTRLVFMPFCGERFQWES</sequence>
<feature type="domain" description="FHA" evidence="2">
    <location>
        <begin position="108"/>
        <end position="161"/>
    </location>
</feature>
<feature type="region of interest" description="Disordered" evidence="1">
    <location>
        <begin position="45"/>
        <end position="68"/>
    </location>
</feature>
<dbReference type="SUPFAM" id="SSF49879">
    <property type="entry name" value="SMAD/FHA domain"/>
    <property type="match status" value="1"/>
</dbReference>
<dbReference type="Pfam" id="PF16697">
    <property type="entry name" value="Yop-YscD_cpl"/>
    <property type="match status" value="1"/>
</dbReference>
<dbReference type="EMBL" id="WXEY01000007">
    <property type="protein sequence ID" value="MZP29820.1"/>
    <property type="molecule type" value="Genomic_DNA"/>
</dbReference>
<dbReference type="Gene3D" id="2.60.200.20">
    <property type="match status" value="1"/>
</dbReference>
<dbReference type="CDD" id="cd00060">
    <property type="entry name" value="FHA"/>
    <property type="match status" value="1"/>
</dbReference>
<dbReference type="PROSITE" id="PS50006">
    <property type="entry name" value="FHA_DOMAIN"/>
    <property type="match status" value="1"/>
</dbReference>
<feature type="compositionally biased region" description="Low complexity" evidence="1">
    <location>
        <begin position="48"/>
        <end position="66"/>
    </location>
</feature>
<dbReference type="InterPro" id="IPR000253">
    <property type="entry name" value="FHA_dom"/>
</dbReference>
<dbReference type="InterPro" id="IPR008984">
    <property type="entry name" value="SMAD_FHA_dom_sf"/>
</dbReference>
<keyword evidence="4" id="KW-1185">Reference proteome</keyword>
<dbReference type="AlphaFoldDB" id="A0A845L587"/>
<gene>
    <name evidence="3" type="ORF">GTO91_08885</name>
</gene>
<dbReference type="RefSeq" id="WP_161257967.1">
    <property type="nucleotide sequence ID" value="NZ_WXEY01000007.1"/>
</dbReference>
<evidence type="ECO:0000259" key="2">
    <source>
        <dbReference type="PROSITE" id="PS50006"/>
    </source>
</evidence>
<proteinExistence type="predicted"/>
<accession>A0A845L587</accession>
<reference evidence="3 4" key="1">
    <citation type="submission" date="2020-01" db="EMBL/GenBank/DDBJ databases">
        <title>Whole-genome sequence of Heliobacterium undosum DSM 13378.</title>
        <authorList>
            <person name="Kyndt J.A."/>
            <person name="Meyer T.E."/>
        </authorList>
    </citation>
    <scope>NUCLEOTIDE SEQUENCE [LARGE SCALE GENOMIC DNA]</scope>
    <source>
        <strain evidence="3 4">DSM 13378</strain>
    </source>
</reference>
<protein>
    <submittedName>
        <fullName evidence="3">FHA domain-containing protein</fullName>
    </submittedName>
</protein>
<comment type="caution">
    <text evidence="3">The sequence shown here is derived from an EMBL/GenBank/DDBJ whole genome shotgun (WGS) entry which is preliminary data.</text>
</comment>
<dbReference type="OrthoDB" id="370565at2"/>
<organism evidence="3 4">
    <name type="scientific">Heliomicrobium undosum</name>
    <dbReference type="NCBI Taxonomy" id="121734"/>
    <lineage>
        <taxon>Bacteria</taxon>
        <taxon>Bacillati</taxon>
        <taxon>Bacillota</taxon>
        <taxon>Clostridia</taxon>
        <taxon>Eubacteriales</taxon>
        <taxon>Heliobacteriaceae</taxon>
        <taxon>Heliomicrobium</taxon>
    </lineage>
</organism>
<dbReference type="Proteomes" id="UP000463470">
    <property type="component" value="Unassembled WGS sequence"/>
</dbReference>
<dbReference type="InterPro" id="IPR032030">
    <property type="entry name" value="YscD_cytoplasmic_dom"/>
</dbReference>
<name>A0A845L587_9FIRM</name>
<evidence type="ECO:0000256" key="1">
    <source>
        <dbReference type="SAM" id="MobiDB-lite"/>
    </source>
</evidence>
<evidence type="ECO:0000313" key="4">
    <source>
        <dbReference type="Proteomes" id="UP000463470"/>
    </source>
</evidence>
<evidence type="ECO:0000313" key="3">
    <source>
        <dbReference type="EMBL" id="MZP29820.1"/>
    </source>
</evidence>